<dbReference type="InterPro" id="IPR000198">
    <property type="entry name" value="RhoGAP_dom"/>
</dbReference>
<dbReference type="GO" id="GO:0030833">
    <property type="term" value="P:regulation of actin filament polymerization"/>
    <property type="evidence" value="ECO:0007669"/>
    <property type="project" value="TreeGrafter"/>
</dbReference>
<accession>A0A8C5CM91</accession>
<dbReference type="PANTHER" id="PTHR14963:SF6">
    <property type="entry name" value="RHO GTPASE-ACTIVATING PROTEIN 18"/>
    <property type="match status" value="1"/>
</dbReference>
<dbReference type="InterPro" id="IPR008936">
    <property type="entry name" value="Rho_GTPase_activation_prot"/>
</dbReference>
<evidence type="ECO:0000313" key="6">
    <source>
        <dbReference type="Proteomes" id="UP000694546"/>
    </source>
</evidence>
<dbReference type="GO" id="GO:0005737">
    <property type="term" value="C:cytoplasm"/>
    <property type="evidence" value="ECO:0007669"/>
    <property type="project" value="TreeGrafter"/>
</dbReference>
<dbReference type="Proteomes" id="UP000694546">
    <property type="component" value="Chromosome 21"/>
</dbReference>
<dbReference type="Ensembl" id="ENSGMOT00000051480.1">
    <property type="protein sequence ID" value="ENSGMOP00000064319.1"/>
    <property type="gene ID" value="ENSGMOG00000006279.2"/>
</dbReference>
<dbReference type="Gene3D" id="1.10.555.10">
    <property type="entry name" value="Rho GTPase activation protein"/>
    <property type="match status" value="1"/>
</dbReference>
<feature type="compositionally biased region" description="Gly residues" evidence="3">
    <location>
        <begin position="130"/>
        <end position="144"/>
    </location>
</feature>
<feature type="region of interest" description="Disordered" evidence="3">
    <location>
        <begin position="126"/>
        <end position="162"/>
    </location>
</feature>
<dbReference type="OMA" id="QHNMESQ"/>
<feature type="compositionally biased region" description="Low complexity" evidence="3">
    <location>
        <begin position="83"/>
        <end position="92"/>
    </location>
</feature>
<dbReference type="GO" id="GO:0005096">
    <property type="term" value="F:GTPase activator activity"/>
    <property type="evidence" value="ECO:0007669"/>
    <property type="project" value="UniProtKB-KW"/>
</dbReference>
<dbReference type="Pfam" id="PF00620">
    <property type="entry name" value="RhoGAP"/>
    <property type="match status" value="1"/>
</dbReference>
<sequence length="725" mass="80646">MSRQQQQSQGVVLTGYHSNTELLPKSGIIAADTDPMHPSRRMGHYSVQQNNASEHGLKATSGAAQPPSQQGSPVCTRYPKTHPSSSPRSDASPRPRPGSHPAYQRCNSQDSLGELAMDDYWKEVENISCSGGGDGGGTGKGESGGEVQEDDQQKVPEEGESEEAWLAEAGLTGLFDDSLTPDQDQEEDSAVFLSTLTRAQAAAVERRVVSLQTLKRRNRQHAPDVRDIFRAPETHAPTKVDEATILEEKSENQEKDVAFNATHISEETESEWNDKLSFSEQALDYKEHSQRLTIVSSPKPLHSPDDKLPNFKLIQDKTGQTRIGDLSSLDMKKVRRLVLIEMTALFDTCGIDPKSHKAVKVKAKESGLFGVPLATLLDQDQRRLPGTRVPLILQRLISHIEEEGLNTEGLLRIPGAATRVKSVCQDLESGFYEGVFPWQQLKQHDAASLLKKFIRDLPHPLLTVKYLNAFIAVDKLPTRKQQLHALNLLVLLLPETNRDTLKVLVEFFQRVIDRQAQNKMTLNNVSVVMAPNMFMFKGYRSKVTGQQEISMATSTANIVRQLIRYQRLLWTIPKFILTQVRQQNTENQQKLNREGAVRKLLKKIAIDRPTEKAVNEEGSVGFIRVQAPQFNKVSMAVQLTEELQAADVLTRFLSQERGAVSERGDVHEGPLPAEPRSRVGHQDCAAVMRPTHPIPGPSHWALFGGAAGSYCDRDVKWYSLVVALG</sequence>
<evidence type="ECO:0000256" key="3">
    <source>
        <dbReference type="SAM" id="MobiDB-lite"/>
    </source>
</evidence>
<gene>
    <name evidence="5" type="primary">ARHGAP18</name>
    <name evidence="5" type="synonym">arhgap18</name>
</gene>
<protein>
    <submittedName>
        <fullName evidence="5">Rho GTPase activating protein 18</fullName>
    </submittedName>
</protein>
<dbReference type="SUPFAM" id="SSF48350">
    <property type="entry name" value="GTPase activation domain, GAP"/>
    <property type="match status" value="1"/>
</dbReference>
<dbReference type="CDD" id="cd04391">
    <property type="entry name" value="RhoGAP_ARHGAP18"/>
    <property type="match status" value="1"/>
</dbReference>
<evidence type="ECO:0000313" key="5">
    <source>
        <dbReference type="Ensembl" id="ENSGMOP00000064319.1"/>
    </source>
</evidence>
<proteinExistence type="predicted"/>
<comment type="function">
    <text evidence="2">GTPase activator for the Rho-type GTPases by converting them to an inactive GDP-bound state.</text>
</comment>
<organism evidence="5 6">
    <name type="scientific">Gadus morhua</name>
    <name type="common">Atlantic cod</name>
    <dbReference type="NCBI Taxonomy" id="8049"/>
    <lineage>
        <taxon>Eukaryota</taxon>
        <taxon>Metazoa</taxon>
        <taxon>Chordata</taxon>
        <taxon>Craniata</taxon>
        <taxon>Vertebrata</taxon>
        <taxon>Euteleostomi</taxon>
        <taxon>Actinopterygii</taxon>
        <taxon>Neopterygii</taxon>
        <taxon>Teleostei</taxon>
        <taxon>Neoteleostei</taxon>
        <taxon>Acanthomorphata</taxon>
        <taxon>Zeiogadaria</taxon>
        <taxon>Gadariae</taxon>
        <taxon>Gadiformes</taxon>
        <taxon>Gadoidei</taxon>
        <taxon>Gadidae</taxon>
        <taxon>Gadus</taxon>
    </lineage>
</organism>
<name>A0A8C5CM91_GADMO</name>
<feature type="compositionally biased region" description="Polar residues" evidence="3">
    <location>
        <begin position="62"/>
        <end position="73"/>
    </location>
</feature>
<feature type="region of interest" description="Disordered" evidence="3">
    <location>
        <begin position="19"/>
        <end position="108"/>
    </location>
</feature>
<dbReference type="AlphaFoldDB" id="A0A8C5CM91"/>
<dbReference type="Pfam" id="PF25442">
    <property type="entry name" value="Ubiquitin_RHG40_C"/>
    <property type="match status" value="1"/>
</dbReference>
<evidence type="ECO:0000256" key="2">
    <source>
        <dbReference type="ARBA" id="ARBA00055252"/>
    </source>
</evidence>
<keyword evidence="6" id="KW-1185">Reference proteome</keyword>
<dbReference type="PANTHER" id="PTHR14963">
    <property type="entry name" value="RHO GTPASE ACTIVATING PROTEIN 18,19-RELATED"/>
    <property type="match status" value="1"/>
</dbReference>
<dbReference type="FunFam" id="1.10.555.10:FF:000018">
    <property type="entry name" value="Rho GTPase activating protein 28"/>
    <property type="match status" value="1"/>
</dbReference>
<feature type="domain" description="Rho-GAP" evidence="4">
    <location>
        <begin position="371"/>
        <end position="570"/>
    </location>
</feature>
<reference evidence="5" key="2">
    <citation type="submission" date="2025-09" db="UniProtKB">
        <authorList>
            <consortium name="Ensembl"/>
        </authorList>
    </citation>
    <scope>IDENTIFICATION</scope>
</reference>
<dbReference type="SMART" id="SM00324">
    <property type="entry name" value="RhoGAP"/>
    <property type="match status" value="1"/>
</dbReference>
<dbReference type="GO" id="GO:0051056">
    <property type="term" value="P:regulation of small GTPase mediated signal transduction"/>
    <property type="evidence" value="ECO:0007669"/>
    <property type="project" value="TreeGrafter"/>
</dbReference>
<keyword evidence="1" id="KW-0343">GTPase activation</keyword>
<dbReference type="InterPro" id="IPR057323">
    <property type="entry name" value="RHG40/28/18_ubiquitin"/>
</dbReference>
<dbReference type="GO" id="GO:0007165">
    <property type="term" value="P:signal transduction"/>
    <property type="evidence" value="ECO:0007669"/>
    <property type="project" value="InterPro"/>
</dbReference>
<dbReference type="PROSITE" id="PS50238">
    <property type="entry name" value="RHOGAP"/>
    <property type="match status" value="1"/>
</dbReference>
<evidence type="ECO:0000259" key="4">
    <source>
        <dbReference type="PROSITE" id="PS50238"/>
    </source>
</evidence>
<dbReference type="GeneTree" id="ENSGT00940000157142"/>
<reference evidence="5" key="1">
    <citation type="submission" date="2025-08" db="UniProtKB">
        <authorList>
            <consortium name="Ensembl"/>
        </authorList>
    </citation>
    <scope>IDENTIFICATION</scope>
</reference>
<evidence type="ECO:0000256" key="1">
    <source>
        <dbReference type="ARBA" id="ARBA00022468"/>
    </source>
</evidence>